<feature type="region of interest" description="Disordered" evidence="11">
    <location>
        <begin position="21"/>
        <end position="49"/>
    </location>
</feature>
<evidence type="ECO:0000256" key="9">
    <source>
        <dbReference type="ARBA" id="ARBA00048679"/>
    </source>
</evidence>
<dbReference type="PROSITE" id="PS00107">
    <property type="entry name" value="PROTEIN_KINASE_ATP"/>
    <property type="match status" value="1"/>
</dbReference>
<proteinExistence type="inferred from homology"/>
<comment type="catalytic activity">
    <reaction evidence="8">
        <text>L-threonyl-[protein] + ATP = O-phospho-L-threonyl-[protein] + ADP + H(+)</text>
        <dbReference type="Rhea" id="RHEA:46608"/>
        <dbReference type="Rhea" id="RHEA-COMP:11060"/>
        <dbReference type="Rhea" id="RHEA-COMP:11605"/>
        <dbReference type="ChEBI" id="CHEBI:15378"/>
        <dbReference type="ChEBI" id="CHEBI:30013"/>
        <dbReference type="ChEBI" id="CHEBI:30616"/>
        <dbReference type="ChEBI" id="CHEBI:61977"/>
        <dbReference type="ChEBI" id="CHEBI:456216"/>
        <dbReference type="EC" id="2.7.11.1"/>
    </reaction>
</comment>
<keyword evidence="4" id="KW-0808">Transferase</keyword>
<feature type="compositionally biased region" description="Low complexity" evidence="11">
    <location>
        <begin position="91"/>
        <end position="102"/>
    </location>
</feature>
<dbReference type="PROSITE" id="PS50011">
    <property type="entry name" value="PROTEIN_KINASE_DOM"/>
    <property type="match status" value="1"/>
</dbReference>
<keyword evidence="14" id="KW-1185">Reference proteome</keyword>
<evidence type="ECO:0000313" key="14">
    <source>
        <dbReference type="Proteomes" id="UP000657918"/>
    </source>
</evidence>
<dbReference type="InterPro" id="IPR001245">
    <property type="entry name" value="Ser-Thr/Tyr_kinase_cat_dom"/>
</dbReference>
<evidence type="ECO:0000256" key="8">
    <source>
        <dbReference type="ARBA" id="ARBA00047899"/>
    </source>
</evidence>
<evidence type="ECO:0000259" key="12">
    <source>
        <dbReference type="PROSITE" id="PS50011"/>
    </source>
</evidence>
<name>A0A835JQQ2_9ROSI</name>
<keyword evidence="6" id="KW-0418">Kinase</keyword>
<keyword evidence="7 10" id="KW-0067">ATP-binding</keyword>
<evidence type="ECO:0000256" key="11">
    <source>
        <dbReference type="SAM" id="MobiDB-lite"/>
    </source>
</evidence>
<evidence type="ECO:0000256" key="5">
    <source>
        <dbReference type="ARBA" id="ARBA00022741"/>
    </source>
</evidence>
<evidence type="ECO:0000256" key="3">
    <source>
        <dbReference type="ARBA" id="ARBA00022527"/>
    </source>
</evidence>
<dbReference type="InterPro" id="IPR017441">
    <property type="entry name" value="Protein_kinase_ATP_BS"/>
</dbReference>
<dbReference type="EMBL" id="JADGMS010000012">
    <property type="protein sequence ID" value="KAF9671320.1"/>
    <property type="molecule type" value="Genomic_DNA"/>
</dbReference>
<protein>
    <recommendedName>
        <fullName evidence="2">non-specific serine/threonine protein kinase</fullName>
        <ecNumber evidence="2">2.7.11.1</ecNumber>
    </recommendedName>
</protein>
<dbReference type="OrthoDB" id="7537227at2759"/>
<feature type="compositionally biased region" description="Polar residues" evidence="11">
    <location>
        <begin position="68"/>
        <end position="83"/>
    </location>
</feature>
<dbReference type="PANTHER" id="PTHR44329">
    <property type="entry name" value="SERINE/THREONINE-PROTEIN KINASE TNNI3K-RELATED"/>
    <property type="match status" value="1"/>
</dbReference>
<evidence type="ECO:0000256" key="6">
    <source>
        <dbReference type="ARBA" id="ARBA00022777"/>
    </source>
</evidence>
<dbReference type="Proteomes" id="UP000657918">
    <property type="component" value="Unassembled WGS sequence"/>
</dbReference>
<evidence type="ECO:0000256" key="1">
    <source>
        <dbReference type="ARBA" id="ARBA00010507"/>
    </source>
</evidence>
<feature type="compositionally biased region" description="Gly residues" evidence="11">
    <location>
        <begin position="797"/>
        <end position="814"/>
    </location>
</feature>
<dbReference type="EC" id="2.7.11.1" evidence="2"/>
<feature type="domain" description="Protein kinase" evidence="12">
    <location>
        <begin position="860"/>
        <end position="1082"/>
    </location>
</feature>
<dbReference type="PANTHER" id="PTHR44329:SF146">
    <property type="entry name" value="SERINE_THREONINE-PROTEIN KINASE SIS8-RELATED"/>
    <property type="match status" value="1"/>
</dbReference>
<reference evidence="13 14" key="1">
    <citation type="submission" date="2020-10" db="EMBL/GenBank/DDBJ databases">
        <title>Plant Genome Project.</title>
        <authorList>
            <person name="Zhang R.-G."/>
        </authorList>
    </citation>
    <scope>NUCLEOTIDE SEQUENCE [LARGE SCALE GENOMIC DNA]</scope>
    <source>
        <strain evidence="13">FAFU-HL-1</strain>
        <tissue evidence="13">Leaf</tissue>
    </source>
</reference>
<comment type="similarity">
    <text evidence="1">Belongs to the protein kinase superfamily. TKL Ser/Thr protein kinase family. RAF subfamily.</text>
</comment>
<dbReference type="SUPFAM" id="SSF56112">
    <property type="entry name" value="Protein kinase-like (PK-like)"/>
    <property type="match status" value="1"/>
</dbReference>
<dbReference type="InterPro" id="IPR000719">
    <property type="entry name" value="Prot_kinase_dom"/>
</dbReference>
<dbReference type="GO" id="GO:0005524">
    <property type="term" value="F:ATP binding"/>
    <property type="evidence" value="ECO:0007669"/>
    <property type="project" value="UniProtKB-UniRule"/>
</dbReference>
<feature type="region of interest" description="Disordered" evidence="11">
    <location>
        <begin position="777"/>
        <end position="820"/>
    </location>
</feature>
<comment type="catalytic activity">
    <reaction evidence="9">
        <text>L-seryl-[protein] + ATP = O-phospho-L-seryl-[protein] + ADP + H(+)</text>
        <dbReference type="Rhea" id="RHEA:17989"/>
        <dbReference type="Rhea" id="RHEA-COMP:9863"/>
        <dbReference type="Rhea" id="RHEA-COMP:11604"/>
        <dbReference type="ChEBI" id="CHEBI:15378"/>
        <dbReference type="ChEBI" id="CHEBI:29999"/>
        <dbReference type="ChEBI" id="CHEBI:30616"/>
        <dbReference type="ChEBI" id="CHEBI:83421"/>
        <dbReference type="ChEBI" id="CHEBI:456216"/>
        <dbReference type="EC" id="2.7.11.1"/>
    </reaction>
</comment>
<evidence type="ECO:0000256" key="4">
    <source>
        <dbReference type="ARBA" id="ARBA00022679"/>
    </source>
</evidence>
<feature type="region of interest" description="Disordered" evidence="11">
    <location>
        <begin position="508"/>
        <end position="527"/>
    </location>
</feature>
<dbReference type="InterPro" id="IPR051681">
    <property type="entry name" value="Ser/Thr_Kinases-Pseudokinases"/>
</dbReference>
<evidence type="ECO:0000256" key="10">
    <source>
        <dbReference type="PROSITE-ProRule" id="PRU10141"/>
    </source>
</evidence>
<feature type="compositionally biased region" description="Polar residues" evidence="11">
    <location>
        <begin position="671"/>
        <end position="682"/>
    </location>
</feature>
<feature type="compositionally biased region" description="Basic and acidic residues" evidence="11">
    <location>
        <begin position="631"/>
        <end position="652"/>
    </location>
</feature>
<dbReference type="AlphaFoldDB" id="A0A835JQQ2"/>
<organism evidence="13 14">
    <name type="scientific">Salix dunnii</name>
    <dbReference type="NCBI Taxonomy" id="1413687"/>
    <lineage>
        <taxon>Eukaryota</taxon>
        <taxon>Viridiplantae</taxon>
        <taxon>Streptophyta</taxon>
        <taxon>Embryophyta</taxon>
        <taxon>Tracheophyta</taxon>
        <taxon>Spermatophyta</taxon>
        <taxon>Magnoliopsida</taxon>
        <taxon>eudicotyledons</taxon>
        <taxon>Gunneridae</taxon>
        <taxon>Pentapetalae</taxon>
        <taxon>rosids</taxon>
        <taxon>fabids</taxon>
        <taxon>Malpighiales</taxon>
        <taxon>Salicaceae</taxon>
        <taxon>Saliceae</taxon>
        <taxon>Salix</taxon>
    </lineage>
</organism>
<keyword evidence="5 10" id="KW-0547">Nucleotide-binding</keyword>
<keyword evidence="3" id="KW-0723">Serine/threonine-protein kinase</keyword>
<accession>A0A835JQQ2</accession>
<evidence type="ECO:0000256" key="7">
    <source>
        <dbReference type="ARBA" id="ARBA00022840"/>
    </source>
</evidence>
<evidence type="ECO:0000313" key="13">
    <source>
        <dbReference type="EMBL" id="KAF9671320.1"/>
    </source>
</evidence>
<dbReference type="Gene3D" id="1.10.510.10">
    <property type="entry name" value="Transferase(Phosphotransferase) domain 1"/>
    <property type="match status" value="1"/>
</dbReference>
<dbReference type="InterPro" id="IPR011009">
    <property type="entry name" value="Kinase-like_dom_sf"/>
</dbReference>
<dbReference type="GO" id="GO:0004674">
    <property type="term" value="F:protein serine/threonine kinase activity"/>
    <property type="evidence" value="ECO:0007669"/>
    <property type="project" value="UniProtKB-KW"/>
</dbReference>
<sequence length="1116" mass="121642">MHRTNQYNNMKNFLKKLHVMPNQSQDAERSNSPRGHKSSNESSSDNKFLHSRLQENKPFSGLSNWLSSVANRKSPSPPTSNVTRGERVEQSESISSSVFDVSEGARRDSVSTTSRDPDVEEEYQIQVALELSAREDPEAVQIEAVKQISLGSCAPEHTPAELIAYRYWVSPIRHDLVGTLTVKEIIDGFVLEIGNHGLEYCGNMAKFNVSLSIMTSVIFFADLNYNALSYDDKVLDGFYDLYGIMTASTSDRMPSLVDLQATPVSGGVTWEAVLVNRAADANLLKLEQKALEIAVKSRSESQVFIGSALVRRLAVLVSDYMGGPVGDPSNLSRAWRSLSYSLKATLGSMVLPLGSFTIGLPRHRALMFKVLADSVGIPCRLVKGHLYTGSDDMAMNFVKLDDGRKRLKSLKKVFIKVIDVANFREYIVDLTADPGTLIPSDAAGSHIEYDDSFFSSSPLSRDIDSSRIASSSSGHTSSFEEHSELGTLEKRFRLRNIAALGNQFDVRGDSHEGASLTKPSKGEEESTISLDDFGKFSIAEKVSVQEFPGRPIYPCAHARSPSWTEGVSSPSVRRMKVKDVSQYMIDAAKENPQLAQKLHDVLLESGVVAPPNLFTEIYAEQLNASTAEAKSPTEDKDGQKQRTEIRYVKDQDDPVPARIFPPLPPRDLPYKSSSPGNQTEQSKPVEGLGVKHPFDTREITGLPISLQSEVTPVKYVKNVPVAAAVAAAAAAVASSMVVAAAKSSTGSNLELPVAAAATATAAAVVATTAAVNKQYEQGARSDGDADSAGYEPHGSGDKGSGGRGSGSRGSGGRGSGDREHKALGANLEGERISDRSAVIDHSKSDAGLDVAECEIPWEEITLGERIGLGSYGEVYRGDWHGTEVAVKRFLDQDITGESLAEFRSEVRIMKRVRHPNVVLFMGAVTRAPNLSIVTEFIPRGSLYRLLHRPNNQLDDRKRLRMALDAVCDFGLSRMKNSTFLSSRSTAGTAEWMAPEVLRNEPSDEKCDVYSFGVILWELSTLQQPWGGMNPMQVVGAVGFQHRNLDIPNDMDPAIADIIRKCWQTDPRLRPTFAEIMAALKLLQKPITGSQVPRPNAPLRSGHEKGQLSQVAEDQAG</sequence>
<gene>
    <name evidence="13" type="ORF">SADUNF_Sadunf12G0035100</name>
</gene>
<dbReference type="InterPro" id="IPR055164">
    <property type="entry name" value="EDR1/CTR1/ARMC3-like_pept-like"/>
</dbReference>
<dbReference type="CDD" id="cd13999">
    <property type="entry name" value="STKc_MAP3K-like"/>
    <property type="match status" value="1"/>
</dbReference>
<dbReference type="Pfam" id="PF14381">
    <property type="entry name" value="EDR1_CTR1_ARMC3_pept"/>
    <property type="match status" value="1"/>
</dbReference>
<feature type="binding site" evidence="10">
    <location>
        <position position="887"/>
    </location>
    <ligand>
        <name>ATP</name>
        <dbReference type="ChEBI" id="CHEBI:30616"/>
    </ligand>
</feature>
<evidence type="ECO:0000256" key="2">
    <source>
        <dbReference type="ARBA" id="ARBA00012513"/>
    </source>
</evidence>
<dbReference type="Pfam" id="PF07714">
    <property type="entry name" value="PK_Tyr_Ser-Thr"/>
    <property type="match status" value="2"/>
</dbReference>
<feature type="region of interest" description="Disordered" evidence="11">
    <location>
        <begin position="68"/>
        <end position="119"/>
    </location>
</feature>
<dbReference type="Gene3D" id="3.30.200.20">
    <property type="entry name" value="Phosphorylase Kinase, domain 1"/>
    <property type="match status" value="1"/>
</dbReference>
<comment type="caution">
    <text evidence="13">The sequence shown here is derived from an EMBL/GenBank/DDBJ whole genome shotgun (WGS) entry which is preliminary data.</text>
</comment>
<feature type="compositionally biased region" description="Polar residues" evidence="11">
    <location>
        <begin position="1106"/>
        <end position="1116"/>
    </location>
</feature>
<feature type="region of interest" description="Disordered" evidence="11">
    <location>
        <begin position="1088"/>
        <end position="1116"/>
    </location>
</feature>
<feature type="region of interest" description="Disordered" evidence="11">
    <location>
        <begin position="625"/>
        <end position="691"/>
    </location>
</feature>
<dbReference type="FunFam" id="3.30.200.20:FF:000060">
    <property type="entry name" value="Serine/threonine-protein kinase isoform 1"/>
    <property type="match status" value="1"/>
</dbReference>